<dbReference type="EMBL" id="MABQ02000011">
    <property type="protein sequence ID" value="PCD23173.1"/>
    <property type="molecule type" value="Genomic_DNA"/>
</dbReference>
<comment type="caution">
    <text evidence="2">The sequence shown here is derived from an EMBL/GenBank/DDBJ whole genome shotgun (WGS) entry which is preliminary data.</text>
</comment>
<dbReference type="Gene3D" id="1.25.40.20">
    <property type="entry name" value="Ankyrin repeat-containing domain"/>
    <property type="match status" value="1"/>
</dbReference>
<evidence type="ECO:0000256" key="1">
    <source>
        <dbReference type="SAM" id="MobiDB-lite"/>
    </source>
</evidence>
<reference evidence="2 3" key="1">
    <citation type="journal article" date="2016" name="Environ. Microbiol.">
        <title>Effector profiles distinguish formae speciales of Fusarium oxysporum.</title>
        <authorList>
            <person name="van Dam P."/>
            <person name="Fokkens L."/>
            <person name="Schmidt S.M."/>
            <person name="Linmans J.H."/>
            <person name="Kistler H.C."/>
            <person name="Ma L.J."/>
            <person name="Rep M."/>
        </authorList>
    </citation>
    <scope>NUCLEOTIDE SEQUENCE [LARGE SCALE GENOMIC DNA]</scope>
    <source>
        <strain evidence="2 3">Forc016</strain>
    </source>
</reference>
<dbReference type="InterPro" id="IPR036770">
    <property type="entry name" value="Ankyrin_rpt-contain_sf"/>
</dbReference>
<dbReference type="Proteomes" id="UP000219602">
    <property type="component" value="Chromosome 13"/>
</dbReference>
<gene>
    <name evidence="2" type="ORF">AU210_014696</name>
</gene>
<dbReference type="AlphaFoldDB" id="A0A2H3GBL0"/>
<feature type="region of interest" description="Disordered" evidence="1">
    <location>
        <begin position="250"/>
        <end position="320"/>
    </location>
</feature>
<evidence type="ECO:0008006" key="4">
    <source>
        <dbReference type="Google" id="ProtNLM"/>
    </source>
</evidence>
<evidence type="ECO:0000313" key="2">
    <source>
        <dbReference type="EMBL" id="PCD23173.1"/>
    </source>
</evidence>
<accession>A0A2H3GBL0</accession>
<reference evidence="2 3" key="2">
    <citation type="journal article" date="2017" name="Sci. Rep.">
        <title>A mobile pathogenicity chromosome in Fusarium oxysporum for infection of multiple cucurbit species.</title>
        <authorList>
            <person name="van Dam P."/>
            <person name="Fokkens L."/>
            <person name="Ayukawa Y."/>
            <person name="van der Gragt M."/>
            <person name="Ter Horst A."/>
            <person name="Brankovics B."/>
            <person name="Houterman P.M."/>
            <person name="Arie T."/>
            <person name="Rep M."/>
        </authorList>
    </citation>
    <scope>NUCLEOTIDE SEQUENCE [LARGE SCALE GENOMIC DNA]</scope>
    <source>
        <strain evidence="2 3">Forc016</strain>
    </source>
</reference>
<protein>
    <recommendedName>
        <fullName evidence="4">Ankyrin repeat protein</fullName>
    </recommendedName>
</protein>
<name>A0A2H3GBL0_FUSOX</name>
<organism evidence="2 3">
    <name type="scientific">Fusarium oxysporum f. sp. radicis-cucumerinum</name>
    <dbReference type="NCBI Taxonomy" id="327505"/>
    <lineage>
        <taxon>Eukaryota</taxon>
        <taxon>Fungi</taxon>
        <taxon>Dikarya</taxon>
        <taxon>Ascomycota</taxon>
        <taxon>Pezizomycotina</taxon>
        <taxon>Sordariomycetes</taxon>
        <taxon>Hypocreomycetidae</taxon>
        <taxon>Hypocreales</taxon>
        <taxon>Nectriaceae</taxon>
        <taxon>Fusarium</taxon>
        <taxon>Fusarium oxysporum species complex</taxon>
    </lineage>
</organism>
<evidence type="ECO:0000313" key="3">
    <source>
        <dbReference type="Proteomes" id="UP000219602"/>
    </source>
</evidence>
<dbReference type="SUPFAM" id="SSF48403">
    <property type="entry name" value="Ankyrin repeat"/>
    <property type="match status" value="1"/>
</dbReference>
<feature type="compositionally biased region" description="Basic and acidic residues" evidence="1">
    <location>
        <begin position="297"/>
        <end position="320"/>
    </location>
</feature>
<sequence>MAFLNPASFGFPACSITYVHLGNISPKSYDPLRASLSQNYTQEFTCTAMLSPLCFAASRGLTEVVRFLERFDSTDKQRDLNLALFLANRSGHLETSALLLEKKANPLQEFSANGLHGAAWRGLDEHIRAYTRDGYVDPDILDGSSATPVIYAILGIQDEQGAWETINYLFNLGARPWRRFGIQQLSYSQIARQEKKKFLARKLQEWETRLSPTILNSSRESGCMSGEDDDIQPDNEQLHEVLEAEGAPDAIGEASHTGGEDNNVQPDNEGPREDSGTDRGAGTSRNPSCPAAAGTDGHIDNKRPRQDSEADGETKRARLA</sequence>
<proteinExistence type="predicted"/>